<evidence type="ECO:0000313" key="3">
    <source>
        <dbReference type="Proteomes" id="UP000232638"/>
    </source>
</evidence>
<feature type="region of interest" description="Disordered" evidence="1">
    <location>
        <begin position="155"/>
        <end position="181"/>
    </location>
</feature>
<evidence type="ECO:0000313" key="2">
    <source>
        <dbReference type="EMBL" id="AUB82631.1"/>
    </source>
</evidence>
<dbReference type="Proteomes" id="UP000232638">
    <property type="component" value="Chromosome"/>
</dbReference>
<dbReference type="KEGG" id="tsy:THSYN_17900"/>
<dbReference type="Gene3D" id="1.10.3540.10">
    <property type="entry name" value="uncharacterized protein from magnetospirillum magneticum domain"/>
    <property type="match status" value="2"/>
</dbReference>
<sequence length="290" mass="32988">MEARSKVSSCLAIKGSLIDETYAVFRGWDYAASKTDNLKRARDENTIGAKSANWAQNVSWAVSRRFDPAGRDRPLVELAKSGCDREVWQPLLLYHLTRDEVLVRDFLVNWLYPQLRAGAYRLRAEDVLPYLHALIKRSEFGVRGSGFGVQQTELQTPDAELRTLNPDPRPPNPEPANWSESTTQRVASGLLRLAVDFGLLTGTQSREFASYHLPEQSFLYLLHAMTDREANARRVIDAEDWRMYLMDAADVERELLRLHQFRKLYYEVAGSLAQIKLPAASAADYVREIG</sequence>
<keyword evidence="3" id="KW-1185">Reference proteome</keyword>
<organism evidence="2 3">
    <name type="scientific">Candidatus Thiodictyon syntrophicum</name>
    <dbReference type="NCBI Taxonomy" id="1166950"/>
    <lineage>
        <taxon>Bacteria</taxon>
        <taxon>Pseudomonadati</taxon>
        <taxon>Pseudomonadota</taxon>
        <taxon>Gammaproteobacteria</taxon>
        <taxon>Chromatiales</taxon>
        <taxon>Chromatiaceae</taxon>
        <taxon>Thiodictyon</taxon>
    </lineage>
</organism>
<evidence type="ECO:0008006" key="4">
    <source>
        <dbReference type="Google" id="ProtNLM"/>
    </source>
</evidence>
<dbReference type="EMBL" id="CP020370">
    <property type="protein sequence ID" value="AUB82631.1"/>
    <property type="molecule type" value="Genomic_DNA"/>
</dbReference>
<accession>A0A2K8UC60</accession>
<dbReference type="InterPro" id="IPR023137">
    <property type="entry name" value="BrxA_sf"/>
</dbReference>
<name>A0A2K8UC60_9GAMM</name>
<dbReference type="OrthoDB" id="8265767at2"/>
<gene>
    <name evidence="2" type="ORF">THSYN_17900</name>
</gene>
<protein>
    <recommendedName>
        <fullName evidence="4">DUF1819 domain-containing protein</fullName>
    </recommendedName>
</protein>
<dbReference type="RefSeq" id="WP_100920351.1">
    <property type="nucleotide sequence ID" value="NZ_CP020370.1"/>
</dbReference>
<proteinExistence type="predicted"/>
<reference evidence="2 3" key="1">
    <citation type="submission" date="2017-03" db="EMBL/GenBank/DDBJ databases">
        <title>Complete genome sequence of Candidatus 'Thiodictyon syntrophicum' sp. nov. strain Cad16T, a photolithoautotroph purple sulfur bacterium isolated from an alpine meromictic lake.</title>
        <authorList>
            <person name="Luedin S.M."/>
            <person name="Pothier J.F."/>
            <person name="Danza F."/>
            <person name="Storelli N."/>
            <person name="Wittwer M."/>
            <person name="Tonolla M."/>
        </authorList>
    </citation>
    <scope>NUCLEOTIDE SEQUENCE [LARGE SCALE GENOMIC DNA]</scope>
    <source>
        <strain evidence="2 3">Cad16T</strain>
    </source>
</reference>
<dbReference type="InterPro" id="IPR014948">
    <property type="entry name" value="BrxA"/>
</dbReference>
<dbReference type="AlphaFoldDB" id="A0A2K8UC60"/>
<dbReference type="Pfam" id="PF08849">
    <property type="entry name" value="BrxA"/>
    <property type="match status" value="2"/>
</dbReference>
<evidence type="ECO:0000256" key="1">
    <source>
        <dbReference type="SAM" id="MobiDB-lite"/>
    </source>
</evidence>